<dbReference type="AlphaFoldDB" id="I2GV72"/>
<keyword evidence="5" id="KW-0418">Kinase</keyword>
<dbReference type="GO" id="GO:0005524">
    <property type="term" value="F:ATP binding"/>
    <property type="evidence" value="ECO:0007669"/>
    <property type="project" value="UniProtKB-KW"/>
</dbReference>
<evidence type="ECO:0000313" key="11">
    <source>
        <dbReference type="Proteomes" id="UP000002866"/>
    </source>
</evidence>
<protein>
    <recommendedName>
        <fullName evidence="1">non-specific serine/threonine protein kinase</fullName>
        <ecNumber evidence="1">2.7.11.1</ecNumber>
    </recommendedName>
</protein>
<dbReference type="GO" id="GO:0006624">
    <property type="term" value="P:vacuolar protein processing"/>
    <property type="evidence" value="ECO:0007669"/>
    <property type="project" value="EnsemblFungi"/>
</dbReference>
<evidence type="ECO:0000256" key="8">
    <source>
        <dbReference type="ARBA" id="ARBA00048679"/>
    </source>
</evidence>
<evidence type="ECO:0000259" key="9">
    <source>
        <dbReference type="PROSITE" id="PS50011"/>
    </source>
</evidence>
<dbReference type="PANTHER" id="PTHR45998">
    <property type="entry name" value="SERINE/THREONINE-PROTEIN KINASE 16"/>
    <property type="match status" value="1"/>
</dbReference>
<dbReference type="KEGG" id="tbl:TBLA_0A02240"/>
<dbReference type="PANTHER" id="PTHR45998:SF2">
    <property type="entry name" value="SERINE_THREONINE-PROTEIN KINASE 16"/>
    <property type="match status" value="1"/>
</dbReference>
<reference evidence="10 11" key="1">
    <citation type="journal article" date="2011" name="Proc. Natl. Acad. Sci. U.S.A.">
        <title>Evolutionary erosion of yeast sex chromosomes by mating-type switching accidents.</title>
        <authorList>
            <person name="Gordon J.L."/>
            <person name="Armisen D."/>
            <person name="Proux-Wera E."/>
            <person name="Oheigeartaigh S.S."/>
            <person name="Byrne K.P."/>
            <person name="Wolfe K.H."/>
        </authorList>
    </citation>
    <scope>NUCLEOTIDE SEQUENCE [LARGE SCALE GENOMIC DNA]</scope>
    <source>
        <strain evidence="11">ATCC 34711 / CBS 6284 / DSM 70876 / NBRC 10599 / NRRL Y-10934 / UCD 77-7</strain>
    </source>
</reference>
<dbReference type="GO" id="GO:0004674">
    <property type="term" value="F:protein serine/threonine kinase activity"/>
    <property type="evidence" value="ECO:0007669"/>
    <property type="project" value="UniProtKB-KW"/>
</dbReference>
<evidence type="ECO:0000256" key="1">
    <source>
        <dbReference type="ARBA" id="ARBA00012513"/>
    </source>
</evidence>
<organism evidence="10 11">
    <name type="scientific">Henningerozyma blattae (strain ATCC 34711 / CBS 6284 / DSM 70876 / NBRC 10599 / NRRL Y-10934 / UCD 77-7)</name>
    <name type="common">Yeast</name>
    <name type="synonym">Tetrapisispora blattae</name>
    <dbReference type="NCBI Taxonomy" id="1071380"/>
    <lineage>
        <taxon>Eukaryota</taxon>
        <taxon>Fungi</taxon>
        <taxon>Dikarya</taxon>
        <taxon>Ascomycota</taxon>
        <taxon>Saccharomycotina</taxon>
        <taxon>Saccharomycetes</taxon>
        <taxon>Saccharomycetales</taxon>
        <taxon>Saccharomycetaceae</taxon>
        <taxon>Henningerozyma</taxon>
    </lineage>
</organism>
<keyword evidence="11" id="KW-1185">Reference proteome</keyword>
<sequence>METLINLSNLLCCGCLEIYYKSYVHLNGKRYEIVKLLGEGSYSFVYLAQILEHMSSRRFSITTQVSFFDSVVHSYALKKVVCPAENLTLAYKYLQEIHNYKRFQCGYIVPCLDSQVIQEKNGNKTIWMVFPYYPLGSLQQVVDRHMLEGTFISESEAIRIMIGILKGVLRLHSPMSPIPNINTNGNTHNYIINSSDSQSNNGDITNDTTMDSTLLGDQDLLLFPEIGESTLLLESSLMELDTMLSDTPPTPVDPKTPYAHRDLTPSNILFASDGYPILSDLGSCIPANVSITTNSQLIKWKDWIAESCTLPYTAPEILNIRLNSHITTKSDIWSVGCIFYCILFGISPFEREEQLRGASITYALSTGHYSFPSQNRYSNDLLNVIKACLQIDPTARPSADTLFQQLETLSHTS</sequence>
<dbReference type="HOGENOM" id="CLU_000288_109_1_1"/>
<dbReference type="GeneID" id="14493367"/>
<dbReference type="GO" id="GO:0005773">
    <property type="term" value="C:vacuole"/>
    <property type="evidence" value="ECO:0007669"/>
    <property type="project" value="GOC"/>
</dbReference>
<keyword evidence="6" id="KW-0067">ATP-binding</keyword>
<dbReference type="GO" id="GO:0032889">
    <property type="term" value="P:regulation of vacuole fusion, non-autophagic"/>
    <property type="evidence" value="ECO:0007669"/>
    <property type="project" value="EnsemblFungi"/>
</dbReference>
<dbReference type="Proteomes" id="UP000002866">
    <property type="component" value="Chromosome 1"/>
</dbReference>
<dbReference type="InParanoid" id="I2GV72"/>
<gene>
    <name evidence="10" type="primary">TBLA0A02240</name>
    <name evidence="10" type="ORF">TBLA_0A02240</name>
</gene>
<comment type="catalytic activity">
    <reaction evidence="8">
        <text>L-seryl-[protein] + ATP = O-phospho-L-seryl-[protein] + ADP + H(+)</text>
        <dbReference type="Rhea" id="RHEA:17989"/>
        <dbReference type="Rhea" id="RHEA-COMP:9863"/>
        <dbReference type="Rhea" id="RHEA-COMP:11604"/>
        <dbReference type="ChEBI" id="CHEBI:15378"/>
        <dbReference type="ChEBI" id="CHEBI:29999"/>
        <dbReference type="ChEBI" id="CHEBI:30616"/>
        <dbReference type="ChEBI" id="CHEBI:83421"/>
        <dbReference type="ChEBI" id="CHEBI:456216"/>
        <dbReference type="EC" id="2.7.11.1"/>
    </reaction>
</comment>
<evidence type="ECO:0000256" key="3">
    <source>
        <dbReference type="ARBA" id="ARBA00022679"/>
    </source>
</evidence>
<dbReference type="Gene3D" id="1.10.510.10">
    <property type="entry name" value="Transferase(Phosphotransferase) domain 1"/>
    <property type="match status" value="2"/>
</dbReference>
<dbReference type="OMA" id="AMHQYKV"/>
<dbReference type="STRING" id="1071380.I2GV72"/>
<dbReference type="SUPFAM" id="SSF56112">
    <property type="entry name" value="Protein kinase-like (PK-like)"/>
    <property type="match status" value="2"/>
</dbReference>
<dbReference type="FunCoup" id="I2GV72">
    <property type="interactions" value="857"/>
</dbReference>
<dbReference type="RefSeq" id="XP_004177543.1">
    <property type="nucleotide sequence ID" value="XM_004177495.1"/>
</dbReference>
<dbReference type="eggNOG" id="KOG2345">
    <property type="taxonomic scope" value="Eukaryota"/>
</dbReference>
<evidence type="ECO:0000313" key="10">
    <source>
        <dbReference type="EMBL" id="CCH58024.1"/>
    </source>
</evidence>
<dbReference type="EMBL" id="HE806316">
    <property type="protein sequence ID" value="CCH58024.1"/>
    <property type="molecule type" value="Genomic_DNA"/>
</dbReference>
<dbReference type="GO" id="GO:0005794">
    <property type="term" value="C:Golgi apparatus"/>
    <property type="evidence" value="ECO:0007669"/>
    <property type="project" value="TreeGrafter"/>
</dbReference>
<dbReference type="Pfam" id="PF00069">
    <property type="entry name" value="Pkinase"/>
    <property type="match status" value="1"/>
</dbReference>
<feature type="domain" description="Protein kinase" evidence="9">
    <location>
        <begin position="31"/>
        <end position="413"/>
    </location>
</feature>
<dbReference type="EC" id="2.7.11.1" evidence="1"/>
<evidence type="ECO:0000256" key="7">
    <source>
        <dbReference type="ARBA" id="ARBA00047899"/>
    </source>
</evidence>
<dbReference type="InterPro" id="IPR011009">
    <property type="entry name" value="Kinase-like_dom_sf"/>
</dbReference>
<evidence type="ECO:0000256" key="4">
    <source>
        <dbReference type="ARBA" id="ARBA00022741"/>
    </source>
</evidence>
<evidence type="ECO:0000256" key="5">
    <source>
        <dbReference type="ARBA" id="ARBA00022777"/>
    </source>
</evidence>
<keyword evidence="3" id="KW-0808">Transferase</keyword>
<dbReference type="OrthoDB" id="248923at2759"/>
<dbReference type="InterPro" id="IPR052239">
    <property type="entry name" value="Ser/Thr-specific_kinases"/>
</dbReference>
<keyword evidence="4" id="KW-0547">Nucleotide-binding</keyword>
<evidence type="ECO:0000256" key="6">
    <source>
        <dbReference type="ARBA" id="ARBA00022840"/>
    </source>
</evidence>
<name>I2GV72_HENB6</name>
<accession>I2GV72</accession>
<dbReference type="PROSITE" id="PS50011">
    <property type="entry name" value="PROTEIN_KINASE_DOM"/>
    <property type="match status" value="1"/>
</dbReference>
<comment type="catalytic activity">
    <reaction evidence="7">
        <text>L-threonyl-[protein] + ATP = O-phospho-L-threonyl-[protein] + ADP + H(+)</text>
        <dbReference type="Rhea" id="RHEA:46608"/>
        <dbReference type="Rhea" id="RHEA-COMP:11060"/>
        <dbReference type="Rhea" id="RHEA-COMP:11605"/>
        <dbReference type="ChEBI" id="CHEBI:15378"/>
        <dbReference type="ChEBI" id="CHEBI:30013"/>
        <dbReference type="ChEBI" id="CHEBI:30616"/>
        <dbReference type="ChEBI" id="CHEBI:61977"/>
        <dbReference type="ChEBI" id="CHEBI:456216"/>
        <dbReference type="EC" id="2.7.11.1"/>
    </reaction>
</comment>
<dbReference type="InterPro" id="IPR000719">
    <property type="entry name" value="Prot_kinase_dom"/>
</dbReference>
<keyword evidence="2" id="KW-0723">Serine/threonine-protein kinase</keyword>
<evidence type="ECO:0000256" key="2">
    <source>
        <dbReference type="ARBA" id="ARBA00022527"/>
    </source>
</evidence>
<proteinExistence type="predicted"/>